<evidence type="ECO:0000259" key="2">
    <source>
        <dbReference type="Pfam" id="PF01558"/>
    </source>
</evidence>
<dbReference type="Pfam" id="PF01558">
    <property type="entry name" value="POR"/>
    <property type="match status" value="1"/>
</dbReference>
<dbReference type="EMBL" id="AJWY01010009">
    <property type="protein sequence ID" value="EKC56732.1"/>
    <property type="molecule type" value="Genomic_DNA"/>
</dbReference>
<dbReference type="PANTHER" id="PTHR42730:SF1">
    <property type="entry name" value="2-OXOGLUTARATE SYNTHASE SUBUNIT KORC"/>
    <property type="match status" value="1"/>
</dbReference>
<gene>
    <name evidence="3" type="ORF">LEA_14688</name>
</gene>
<dbReference type="InterPro" id="IPR002869">
    <property type="entry name" value="Pyrv_flavodox_OxRed_cen"/>
</dbReference>
<feature type="domain" description="Pyruvate/ketoisovalerate oxidoreductase catalytic" evidence="2">
    <location>
        <begin position="11"/>
        <end position="174"/>
    </location>
</feature>
<dbReference type="InterPro" id="IPR052554">
    <property type="entry name" value="2-oxoglutarate_synth_KorC"/>
</dbReference>
<dbReference type="InterPro" id="IPR019752">
    <property type="entry name" value="Pyrv/ketoisovalerate_OxRed_cat"/>
</dbReference>
<dbReference type="PANTHER" id="PTHR42730">
    <property type="entry name" value="2-OXOGLUTARATE SYNTHASE SUBUNIT KORC"/>
    <property type="match status" value="1"/>
</dbReference>
<dbReference type="Gene3D" id="3.40.920.10">
    <property type="entry name" value="Pyruvate-ferredoxin oxidoreductase, PFOR, domain III"/>
    <property type="match status" value="1"/>
</dbReference>
<sequence>MNKSIIFSGFGGQGILFAGKLIAYCGMIEEREVSWIPSYGPEMRGGTANCSVNISDAPISSPLFVNPDYLIIMNLPSYRRFIDKVKSDGKAFIDSSMIEENCEREDIQSYYVPATALAEKHGIAGMANIILCGKLLKETGIIDIESVESALKKIIPASKETLVGLNLKALDIGM</sequence>
<keyword evidence="1" id="KW-0560">Oxidoreductase</keyword>
<accession>K1S7X9</accession>
<evidence type="ECO:0000256" key="1">
    <source>
        <dbReference type="ARBA" id="ARBA00023002"/>
    </source>
</evidence>
<evidence type="ECO:0000313" key="3">
    <source>
        <dbReference type="EMBL" id="EKC56732.1"/>
    </source>
</evidence>
<feature type="non-terminal residue" evidence="3">
    <location>
        <position position="174"/>
    </location>
</feature>
<dbReference type="GO" id="GO:0016903">
    <property type="term" value="F:oxidoreductase activity, acting on the aldehyde or oxo group of donors"/>
    <property type="evidence" value="ECO:0007669"/>
    <property type="project" value="InterPro"/>
</dbReference>
<proteinExistence type="predicted"/>
<reference evidence="3" key="1">
    <citation type="journal article" date="2013" name="Environ. Microbiol.">
        <title>Microbiota from the distal guts of lean and obese adolescents exhibit partial functional redundancy besides clear differences in community structure.</title>
        <authorList>
            <person name="Ferrer M."/>
            <person name="Ruiz A."/>
            <person name="Lanza F."/>
            <person name="Haange S.B."/>
            <person name="Oberbach A."/>
            <person name="Till H."/>
            <person name="Bargiela R."/>
            <person name="Campoy C."/>
            <person name="Segura M.T."/>
            <person name="Richter M."/>
            <person name="von Bergen M."/>
            <person name="Seifert J."/>
            <person name="Suarez A."/>
        </authorList>
    </citation>
    <scope>NUCLEOTIDE SEQUENCE</scope>
</reference>
<name>K1S7X9_9ZZZZ</name>
<comment type="caution">
    <text evidence="3">The sequence shown here is derived from an EMBL/GenBank/DDBJ whole genome shotgun (WGS) entry which is preliminary data.</text>
</comment>
<keyword evidence="3" id="KW-0670">Pyruvate</keyword>
<dbReference type="SUPFAM" id="SSF53323">
    <property type="entry name" value="Pyruvate-ferredoxin oxidoreductase, PFOR, domain III"/>
    <property type="match status" value="1"/>
</dbReference>
<protein>
    <submittedName>
        <fullName evidence="3">Pyruvate ferredoxin/flavodoxin oxidoreductase</fullName>
    </submittedName>
</protein>
<dbReference type="AlphaFoldDB" id="K1S7X9"/>
<organism evidence="3">
    <name type="scientific">human gut metagenome</name>
    <dbReference type="NCBI Taxonomy" id="408170"/>
    <lineage>
        <taxon>unclassified sequences</taxon>
        <taxon>metagenomes</taxon>
        <taxon>organismal metagenomes</taxon>
    </lineage>
</organism>